<gene>
    <name evidence="2" type="ORF">SDRG_00762</name>
</gene>
<protein>
    <submittedName>
        <fullName evidence="2">Uncharacterized protein</fullName>
    </submittedName>
</protein>
<evidence type="ECO:0000313" key="2">
    <source>
        <dbReference type="EMBL" id="EQC41907.1"/>
    </source>
</evidence>
<sequence>MRVVNGSINHSIAAHEAAMRKYRAAKTFAYSDKVSNDTLPELRVEGVDGILQWPLPPAQEQQLFARYTAVNGSISVPLEDTDTGYEDESPWQDYLYDQIVDTVDLGLGLTTTSLQVYFSHLCLDTKGSVDAFTPHYIDAESFDRTLFGTLVLVLPSPYNGGKITVSYDGASTLVQLKPLKKAMRFLATYRNTTMSSAPITSGYRAALVYHLVGMHLPLNDTSLLPVPRHETISAFATIATTPLPFFQRIARPIPYALSALTFDALTPADADFVGILVATQRYDVTLVQLKVDFLSSISDTGIINEVTACVPHPSCRIPKVVRERLLGNSASAFLRDRPIPPGDDEDSDGCPFTAILFWPKACRVGIVGVDVALPLLEKAILKPKANKLGLDSADDLVRGAIGLFRSMSRQHVLGKLPFKYVVMMTDALVDSNNVTMAELFLSEAVSVYGRLDHYAATYMIHLCLLEYGWPALQKAMLRLIQRWVIVSVGSIARLLANLAGATSDSKVTPLQQPFVCEFFKRCWHEVLVHQRTWLTWTIDENMLLMDWYLHDMAPLDANGHWLGQKLPPALVSVVDSFLYKHRHGVYTLLSLGKGTAWRLDVLPDLLLKAVALQPALVQKPYLNVITTDVDGHVLGDFFDTSSLQSGFSLLRVMDQIGRCDERLMEKVALLAGFKVVIAVSWLVTNQLTIAPSTRDSAIVFLDTCAVGLIENAKYEEAIPDVIVLLVMATVKAFNVIAPEKFPSFLMKWLPTMPPTRIANRLQLFPIIVQVAAMFPDRFRDTIVDLATQCRATFLGDADRTAPPGERSESEALAIVDAHFFKDRDLTSVATLDALLAPTPTTPPPKGGKSKSRKRRRRKDSNA</sequence>
<accession>T0SFU4</accession>
<dbReference type="Proteomes" id="UP000030762">
    <property type="component" value="Unassembled WGS sequence"/>
</dbReference>
<reference evidence="2 3" key="1">
    <citation type="submission" date="2012-04" db="EMBL/GenBank/DDBJ databases">
        <title>The Genome Sequence of Saprolegnia declina VS20.</title>
        <authorList>
            <consortium name="The Broad Institute Genome Sequencing Platform"/>
            <person name="Russ C."/>
            <person name="Nusbaum C."/>
            <person name="Tyler B."/>
            <person name="van West P."/>
            <person name="Dieguez-Uribeondo J."/>
            <person name="de Bruijn I."/>
            <person name="Tripathy S."/>
            <person name="Jiang R."/>
            <person name="Young S.K."/>
            <person name="Zeng Q."/>
            <person name="Gargeya S."/>
            <person name="Fitzgerald M."/>
            <person name="Haas B."/>
            <person name="Abouelleil A."/>
            <person name="Alvarado L."/>
            <person name="Arachchi H.M."/>
            <person name="Berlin A."/>
            <person name="Chapman S.B."/>
            <person name="Goldberg J."/>
            <person name="Griggs A."/>
            <person name="Gujja S."/>
            <person name="Hansen M."/>
            <person name="Howarth C."/>
            <person name="Imamovic A."/>
            <person name="Larimer J."/>
            <person name="McCowen C."/>
            <person name="Montmayeur A."/>
            <person name="Murphy C."/>
            <person name="Neiman D."/>
            <person name="Pearson M."/>
            <person name="Priest M."/>
            <person name="Roberts A."/>
            <person name="Saif S."/>
            <person name="Shea T."/>
            <person name="Sisk P."/>
            <person name="Sykes S."/>
            <person name="Wortman J."/>
            <person name="Nusbaum C."/>
            <person name="Birren B."/>
        </authorList>
    </citation>
    <scope>NUCLEOTIDE SEQUENCE [LARGE SCALE GENOMIC DNA]</scope>
    <source>
        <strain evidence="2 3">VS20</strain>
    </source>
</reference>
<dbReference type="OMA" id="WTIDENM"/>
<feature type="region of interest" description="Disordered" evidence="1">
    <location>
        <begin position="833"/>
        <end position="862"/>
    </location>
</feature>
<dbReference type="OrthoDB" id="124582at2759"/>
<evidence type="ECO:0000256" key="1">
    <source>
        <dbReference type="SAM" id="MobiDB-lite"/>
    </source>
</evidence>
<evidence type="ECO:0000313" key="3">
    <source>
        <dbReference type="Proteomes" id="UP000030762"/>
    </source>
</evidence>
<keyword evidence="3" id="KW-1185">Reference proteome</keyword>
<dbReference type="AlphaFoldDB" id="T0SFU4"/>
<feature type="compositionally biased region" description="Basic residues" evidence="1">
    <location>
        <begin position="847"/>
        <end position="862"/>
    </location>
</feature>
<dbReference type="InParanoid" id="T0SFU4"/>
<organism evidence="2 3">
    <name type="scientific">Saprolegnia diclina (strain VS20)</name>
    <dbReference type="NCBI Taxonomy" id="1156394"/>
    <lineage>
        <taxon>Eukaryota</taxon>
        <taxon>Sar</taxon>
        <taxon>Stramenopiles</taxon>
        <taxon>Oomycota</taxon>
        <taxon>Saprolegniomycetes</taxon>
        <taxon>Saprolegniales</taxon>
        <taxon>Saprolegniaceae</taxon>
        <taxon>Saprolegnia</taxon>
    </lineage>
</organism>
<dbReference type="VEuPathDB" id="FungiDB:SDRG_00762"/>
<proteinExistence type="predicted"/>
<dbReference type="RefSeq" id="XP_008604476.1">
    <property type="nucleotide sequence ID" value="XM_008606254.1"/>
</dbReference>
<dbReference type="EMBL" id="JH767133">
    <property type="protein sequence ID" value="EQC41907.1"/>
    <property type="molecule type" value="Genomic_DNA"/>
</dbReference>
<dbReference type="GeneID" id="19941489"/>
<name>T0SFU4_SAPDV</name>